<dbReference type="Proteomes" id="UP001234989">
    <property type="component" value="Chromosome 4"/>
</dbReference>
<keyword evidence="2" id="KW-1185">Reference proteome</keyword>
<gene>
    <name evidence="1" type="ORF">MTR67_019892</name>
</gene>
<evidence type="ECO:0000313" key="2">
    <source>
        <dbReference type="Proteomes" id="UP001234989"/>
    </source>
</evidence>
<proteinExistence type="predicted"/>
<sequence>MFWRMCHCGEDRLHQYLFIVTHRQQLELPKIMCTMEKGDIFASDMIRLNNY</sequence>
<accession>A0AAF0QPJ9</accession>
<organism evidence="1 2">
    <name type="scientific">Solanum verrucosum</name>
    <dbReference type="NCBI Taxonomy" id="315347"/>
    <lineage>
        <taxon>Eukaryota</taxon>
        <taxon>Viridiplantae</taxon>
        <taxon>Streptophyta</taxon>
        <taxon>Embryophyta</taxon>
        <taxon>Tracheophyta</taxon>
        <taxon>Spermatophyta</taxon>
        <taxon>Magnoliopsida</taxon>
        <taxon>eudicotyledons</taxon>
        <taxon>Gunneridae</taxon>
        <taxon>Pentapetalae</taxon>
        <taxon>asterids</taxon>
        <taxon>lamiids</taxon>
        <taxon>Solanales</taxon>
        <taxon>Solanaceae</taxon>
        <taxon>Solanoideae</taxon>
        <taxon>Solaneae</taxon>
        <taxon>Solanum</taxon>
    </lineage>
</organism>
<name>A0AAF0QPJ9_SOLVR</name>
<dbReference type="AlphaFoldDB" id="A0AAF0QPJ9"/>
<evidence type="ECO:0000313" key="1">
    <source>
        <dbReference type="EMBL" id="WMV26507.1"/>
    </source>
</evidence>
<protein>
    <submittedName>
        <fullName evidence="1">Uncharacterized protein</fullName>
    </submittedName>
</protein>
<reference evidence="1" key="1">
    <citation type="submission" date="2023-08" db="EMBL/GenBank/DDBJ databases">
        <title>A de novo genome assembly of Solanum verrucosum Schlechtendal, a Mexican diploid species geographically isolated from the other diploid A-genome species in potato relatives.</title>
        <authorList>
            <person name="Hosaka K."/>
        </authorList>
    </citation>
    <scope>NUCLEOTIDE SEQUENCE</scope>
    <source>
        <tissue evidence="1">Young leaves</tissue>
    </source>
</reference>
<dbReference type="EMBL" id="CP133615">
    <property type="protein sequence ID" value="WMV26507.1"/>
    <property type="molecule type" value="Genomic_DNA"/>
</dbReference>